<sequence length="58" mass="6223">MTSIAVKKDSMGTIEVPADKLWGPQTQRSLEHFRNLDRKKCPGADIRPGADQAGGGEG</sequence>
<organism evidence="2 3">
    <name type="scientific">Klebsiella pneumoniae</name>
    <dbReference type="NCBI Taxonomy" id="573"/>
    <lineage>
        <taxon>Bacteria</taxon>
        <taxon>Pseudomonadati</taxon>
        <taxon>Pseudomonadota</taxon>
        <taxon>Gammaproteobacteria</taxon>
        <taxon>Enterobacterales</taxon>
        <taxon>Enterobacteriaceae</taxon>
        <taxon>Klebsiella/Raoultella group</taxon>
        <taxon>Klebsiella</taxon>
        <taxon>Klebsiella pneumoniae complex</taxon>
    </lineage>
</organism>
<dbReference type="EC" id="4.2.1.2" evidence="2"/>
<reference evidence="2 3" key="1">
    <citation type="submission" date="2018-06" db="EMBL/GenBank/DDBJ databases">
        <authorList>
            <consortium name="Pathogen Informatics"/>
            <person name="Doyle S."/>
        </authorList>
    </citation>
    <scope>NUCLEOTIDE SEQUENCE [LARGE SCALE GENOMIC DNA]</scope>
    <source>
        <strain evidence="2 3">NCTC5047</strain>
    </source>
</reference>
<accession>A0A377XRS1</accession>
<dbReference type="Gene3D" id="1.10.275.10">
    <property type="entry name" value="Fumarase/aspartase (N-terminal domain)"/>
    <property type="match status" value="1"/>
</dbReference>
<dbReference type="InterPro" id="IPR024083">
    <property type="entry name" value="Fumarase/histidase_N"/>
</dbReference>
<keyword evidence="2" id="KW-0456">Lyase</keyword>
<dbReference type="EMBL" id="UGLH01000006">
    <property type="protein sequence ID" value="STT86253.1"/>
    <property type="molecule type" value="Genomic_DNA"/>
</dbReference>
<evidence type="ECO:0000313" key="2">
    <source>
        <dbReference type="EMBL" id="STT86253.1"/>
    </source>
</evidence>
<feature type="region of interest" description="Disordered" evidence="1">
    <location>
        <begin position="34"/>
        <end position="58"/>
    </location>
</feature>
<dbReference type="SUPFAM" id="SSF48557">
    <property type="entry name" value="L-aspartase-like"/>
    <property type="match status" value="1"/>
</dbReference>
<name>A0A377XRS1_KLEPN</name>
<gene>
    <name evidence="2" type="primary">fumC_1</name>
    <name evidence="2" type="ORF">NCTC5047_07350</name>
</gene>
<evidence type="ECO:0000313" key="3">
    <source>
        <dbReference type="Proteomes" id="UP000254340"/>
    </source>
</evidence>
<proteinExistence type="predicted"/>
<dbReference type="Proteomes" id="UP000254340">
    <property type="component" value="Unassembled WGS sequence"/>
</dbReference>
<protein>
    <submittedName>
        <fullName evidence="2">Fumarate hydratase, class II</fullName>
        <ecNumber evidence="2">4.2.1.2</ecNumber>
    </submittedName>
</protein>
<dbReference type="GO" id="GO:0004333">
    <property type="term" value="F:fumarate hydratase activity"/>
    <property type="evidence" value="ECO:0007669"/>
    <property type="project" value="UniProtKB-EC"/>
</dbReference>
<dbReference type="InterPro" id="IPR008948">
    <property type="entry name" value="L-Aspartase-like"/>
</dbReference>
<dbReference type="AlphaFoldDB" id="A0A377XRS1"/>
<evidence type="ECO:0000256" key="1">
    <source>
        <dbReference type="SAM" id="MobiDB-lite"/>
    </source>
</evidence>